<dbReference type="PANTHER" id="PTHR43038">
    <property type="entry name" value="ATP-BINDING CASSETTE, SUB-FAMILY H, MEMBER 1"/>
    <property type="match status" value="1"/>
</dbReference>
<evidence type="ECO:0000313" key="5">
    <source>
        <dbReference type="Proteomes" id="UP001553148"/>
    </source>
</evidence>
<dbReference type="InterPro" id="IPR003439">
    <property type="entry name" value="ABC_transporter-like_ATP-bd"/>
</dbReference>
<gene>
    <name evidence="4" type="ORF">AB0470_03750</name>
</gene>
<evidence type="ECO:0000259" key="3">
    <source>
        <dbReference type="PROSITE" id="PS50893"/>
    </source>
</evidence>
<evidence type="ECO:0000313" key="4">
    <source>
        <dbReference type="EMBL" id="MEV8458650.1"/>
    </source>
</evidence>
<comment type="caution">
    <text evidence="4">The sequence shown here is derived from an EMBL/GenBank/DDBJ whole genome shotgun (WGS) entry which is preliminary data.</text>
</comment>
<dbReference type="PROSITE" id="PS00211">
    <property type="entry name" value="ABC_TRANSPORTER_1"/>
    <property type="match status" value="1"/>
</dbReference>
<dbReference type="PANTHER" id="PTHR43038:SF3">
    <property type="entry name" value="ABC TRANSPORTER G FAMILY MEMBER 20 ISOFORM X1"/>
    <property type="match status" value="1"/>
</dbReference>
<dbReference type="InterPro" id="IPR003593">
    <property type="entry name" value="AAA+_ATPase"/>
</dbReference>
<dbReference type="RefSeq" id="WP_239513213.1">
    <property type="nucleotide sequence ID" value="NZ_JBFAUJ010000002.1"/>
</dbReference>
<evidence type="ECO:0000256" key="1">
    <source>
        <dbReference type="ARBA" id="ARBA00022741"/>
    </source>
</evidence>
<dbReference type="EMBL" id="JBFAUJ010000002">
    <property type="protein sequence ID" value="MEV8458650.1"/>
    <property type="molecule type" value="Genomic_DNA"/>
</dbReference>
<dbReference type="CDD" id="cd03230">
    <property type="entry name" value="ABC_DR_subfamily_A"/>
    <property type="match status" value="1"/>
</dbReference>
<dbReference type="Gene3D" id="3.40.50.300">
    <property type="entry name" value="P-loop containing nucleotide triphosphate hydrolases"/>
    <property type="match status" value="1"/>
</dbReference>
<dbReference type="Pfam" id="PF00005">
    <property type="entry name" value="ABC_tran"/>
    <property type="match status" value="1"/>
</dbReference>
<keyword evidence="2 4" id="KW-0067">ATP-binding</keyword>
<evidence type="ECO:0000256" key="2">
    <source>
        <dbReference type="ARBA" id="ARBA00022840"/>
    </source>
</evidence>
<reference evidence="4 5" key="1">
    <citation type="submission" date="2024-06" db="EMBL/GenBank/DDBJ databases">
        <title>The Natural Products Discovery Center: Release of the First 8490 Sequenced Strains for Exploring Actinobacteria Biosynthetic Diversity.</title>
        <authorList>
            <person name="Kalkreuter E."/>
            <person name="Kautsar S.A."/>
            <person name="Yang D."/>
            <person name="Bader C.D."/>
            <person name="Teijaro C.N."/>
            <person name="Fluegel L."/>
            <person name="Davis C.M."/>
            <person name="Simpson J.R."/>
            <person name="Lauterbach L."/>
            <person name="Steele A.D."/>
            <person name="Gui C."/>
            <person name="Meng S."/>
            <person name="Li G."/>
            <person name="Viehrig K."/>
            <person name="Ye F."/>
            <person name="Su P."/>
            <person name="Kiefer A.F."/>
            <person name="Nichols A."/>
            <person name="Cepeda A.J."/>
            <person name="Yan W."/>
            <person name="Fan B."/>
            <person name="Jiang Y."/>
            <person name="Adhikari A."/>
            <person name="Zheng C.-J."/>
            <person name="Schuster L."/>
            <person name="Cowan T.M."/>
            <person name="Smanski M.J."/>
            <person name="Chevrette M.G."/>
            <person name="De Carvalho L.P.S."/>
            <person name="Shen B."/>
        </authorList>
    </citation>
    <scope>NUCLEOTIDE SEQUENCE [LARGE SCALE GENOMIC DNA]</scope>
    <source>
        <strain evidence="4 5">NPDC052360</strain>
    </source>
</reference>
<protein>
    <submittedName>
        <fullName evidence="4">ABC transporter ATP-binding protein</fullName>
    </submittedName>
</protein>
<accession>A0ABV3KH60</accession>
<proteinExistence type="predicted"/>
<dbReference type="Proteomes" id="UP001553148">
    <property type="component" value="Unassembled WGS sequence"/>
</dbReference>
<name>A0ABV3KH60_STRGS</name>
<sequence length="281" mass="29962">MMNYAPDPPSAAREATAGAAREATVGTAIEATALTVTRGPRTVLRHLDFTVPRGQITGLLGPSGCGKSTLMRSIVGTQAKVTGTLEVLGRPAGHPTLRTRIGYVTQAPSVFDDLTVRQNLDYFAAILDPGRAAADRRHADVTRAIADVDLTSHADALAGNLSGGQRNRVSLAVALLGTPELLVLDEPTVGLDPVLRRGLWNLFHDIADRRGATLLVSSHVMDEAERCHRLLLMREGEILADDTPDALRTRTGTDTVEEAFLHLVDEAVAAGRAQDAKETAR</sequence>
<keyword evidence="5" id="KW-1185">Reference proteome</keyword>
<organism evidence="4 5">
    <name type="scientific">Streptomyces griseosporeus</name>
    <dbReference type="NCBI Taxonomy" id="1910"/>
    <lineage>
        <taxon>Bacteria</taxon>
        <taxon>Bacillati</taxon>
        <taxon>Actinomycetota</taxon>
        <taxon>Actinomycetes</taxon>
        <taxon>Kitasatosporales</taxon>
        <taxon>Streptomycetaceae</taxon>
        <taxon>Streptomyces</taxon>
    </lineage>
</organism>
<dbReference type="InterPro" id="IPR027417">
    <property type="entry name" value="P-loop_NTPase"/>
</dbReference>
<dbReference type="SUPFAM" id="SSF52540">
    <property type="entry name" value="P-loop containing nucleoside triphosphate hydrolases"/>
    <property type="match status" value="1"/>
</dbReference>
<dbReference type="PROSITE" id="PS50893">
    <property type="entry name" value="ABC_TRANSPORTER_2"/>
    <property type="match status" value="1"/>
</dbReference>
<dbReference type="SMART" id="SM00382">
    <property type="entry name" value="AAA"/>
    <property type="match status" value="1"/>
</dbReference>
<dbReference type="InterPro" id="IPR017871">
    <property type="entry name" value="ABC_transporter-like_CS"/>
</dbReference>
<feature type="domain" description="ABC transporter" evidence="3">
    <location>
        <begin position="29"/>
        <end position="260"/>
    </location>
</feature>
<dbReference type="GO" id="GO:0005524">
    <property type="term" value="F:ATP binding"/>
    <property type="evidence" value="ECO:0007669"/>
    <property type="project" value="UniProtKB-KW"/>
</dbReference>
<keyword evidence="1" id="KW-0547">Nucleotide-binding</keyword>